<reference evidence="4 5" key="1">
    <citation type="submission" date="2024-08" db="EMBL/GenBank/DDBJ databases">
        <title>Gnathostoma spinigerum genome.</title>
        <authorList>
            <person name="Gonzalez-Bertolin B."/>
            <person name="Monzon S."/>
            <person name="Zaballos A."/>
            <person name="Jimenez P."/>
            <person name="Dekumyoy P."/>
            <person name="Varona S."/>
            <person name="Cuesta I."/>
            <person name="Sumanam S."/>
            <person name="Adisakwattana P."/>
            <person name="Gasser R.B."/>
            <person name="Hernandez-Gonzalez A."/>
            <person name="Young N.D."/>
            <person name="Perteguer M.J."/>
        </authorList>
    </citation>
    <scope>NUCLEOTIDE SEQUENCE [LARGE SCALE GENOMIC DNA]</scope>
    <source>
        <strain evidence="4">AL3</strain>
        <tissue evidence="4">Liver</tissue>
    </source>
</reference>
<comment type="caution">
    <text evidence="4">The sequence shown here is derived from an EMBL/GenBank/DDBJ whole genome shotgun (WGS) entry which is preliminary data.</text>
</comment>
<evidence type="ECO:0000313" key="5">
    <source>
        <dbReference type="Proteomes" id="UP001608902"/>
    </source>
</evidence>
<dbReference type="InterPro" id="IPR015403">
    <property type="entry name" value="Mon2/Sec7/BIG1-like_HDS"/>
</dbReference>
<feature type="domain" description="SEC7" evidence="3">
    <location>
        <begin position="454"/>
        <end position="641"/>
    </location>
</feature>
<dbReference type="Pfam" id="PF16213">
    <property type="entry name" value="DCB"/>
    <property type="match status" value="1"/>
</dbReference>
<dbReference type="EMBL" id="JBGFUD010000020">
    <property type="protein sequence ID" value="MFH4973381.1"/>
    <property type="molecule type" value="Genomic_DNA"/>
</dbReference>
<name>A0ABD6E3D3_9BILA</name>
<evidence type="ECO:0000256" key="2">
    <source>
        <dbReference type="ARBA" id="ARBA00023136"/>
    </source>
</evidence>
<dbReference type="InterPro" id="IPR032629">
    <property type="entry name" value="DCB_dom"/>
</dbReference>
<dbReference type="GO" id="GO:0016020">
    <property type="term" value="C:membrane"/>
    <property type="evidence" value="ECO:0007669"/>
    <property type="project" value="UniProtKB-SubCell"/>
</dbReference>
<evidence type="ECO:0000259" key="3">
    <source>
        <dbReference type="SMART" id="SM00222"/>
    </source>
</evidence>
<dbReference type="InterPro" id="IPR000904">
    <property type="entry name" value="Sec7_dom"/>
</dbReference>
<dbReference type="SUPFAM" id="SSF48371">
    <property type="entry name" value="ARM repeat"/>
    <property type="match status" value="1"/>
</dbReference>
<organism evidence="4 5">
    <name type="scientific">Gnathostoma spinigerum</name>
    <dbReference type="NCBI Taxonomy" id="75299"/>
    <lineage>
        <taxon>Eukaryota</taxon>
        <taxon>Metazoa</taxon>
        <taxon>Ecdysozoa</taxon>
        <taxon>Nematoda</taxon>
        <taxon>Chromadorea</taxon>
        <taxon>Rhabditida</taxon>
        <taxon>Spirurina</taxon>
        <taxon>Gnathostomatomorpha</taxon>
        <taxon>Gnathostomatoidea</taxon>
        <taxon>Gnathostomatidae</taxon>
        <taxon>Gnathostoma</taxon>
    </lineage>
</organism>
<proteinExistence type="predicted"/>
<protein>
    <recommendedName>
        <fullName evidence="3">SEC7 domain-containing protein</fullName>
    </recommendedName>
</protein>
<gene>
    <name evidence="4" type="ORF">AB6A40_000090</name>
</gene>
<keyword evidence="2" id="KW-0472">Membrane</keyword>
<dbReference type="Pfam" id="PF09324">
    <property type="entry name" value="Sec7-like_HDS"/>
    <property type="match status" value="1"/>
</dbReference>
<comment type="subcellular location">
    <subcellularLocation>
        <location evidence="1">Membrane</location>
    </subcellularLocation>
</comment>
<dbReference type="SMART" id="SM00222">
    <property type="entry name" value="Sec7"/>
    <property type="match status" value="1"/>
</dbReference>
<dbReference type="Proteomes" id="UP001608902">
    <property type="component" value="Unassembled WGS sequence"/>
</dbReference>
<keyword evidence="5" id="KW-1185">Reference proteome</keyword>
<evidence type="ECO:0000313" key="4">
    <source>
        <dbReference type="EMBL" id="MFH4973381.1"/>
    </source>
</evidence>
<accession>A0ABD6E3D3</accession>
<dbReference type="InterPro" id="IPR016024">
    <property type="entry name" value="ARM-type_fold"/>
</dbReference>
<evidence type="ECO:0000256" key="1">
    <source>
        <dbReference type="ARBA" id="ARBA00004370"/>
    </source>
</evidence>
<sequence length="1508" mass="169839">MENILYNIASEAGSKFANVRYSANTARDNLVSKNEQPSDASLLRQQCLSAIVAALNTKHTKLSQLAVDALQNMVRDDRFQPDDETNTPTQTRSMQVIDAISPLTSWLPQHQCRIITILIEMVCNEKGRVSLPSVQESLQFLIKTYAECEEPSVRLTARAAIPQIITTFCSTDQLTKKDENQDVIAVFMDTTLLLNFVVKKIGSLNNVGDETLILLDAVYSIISSQPLSIHQHQPFINTLWRELCPCLIKFFGVPGKVASTDEKSGEPIGRGRMGILQSSHSIFDAPEVVHALYQIPEHILRILAPLSGMRSVIEAVFHKVFLYPKVDQRLEALRALRKILSDHRRLIDILTLCAEGKTLTLWKIVLDCLVECARSSNMDICYEAVRGIHSFLRSIRHLSSIGSSPIPFSKRHFELIRSTLSDDGASLIEPFPYEISESLKHCCDENDGIQLSDTVELNLSHTNVIDKSDSEGVDVLEQPIDSDDNEDEISKRLRQLSEKFDVTNNLKNNHCQSSEASEEEENASKCFIKELEDNLKEWVSLKSTIEVDDAIQNFATQFYSAFMREDVSKSESFTDDQTLIFNADAIYLTTYASLVVAYRKERRDEVDKAWFMGNVLQSGYVVYASSAWLLLVYAQLVEKDLLGIYRCRSSSALFRIIQDYDGIDRSRMSDVRKLQKSSNRLDDEIIAARRVCRWVVTASWLGILSAISHILLERHKYKRISRAKHVEAIDEALGAVHSLAYVAVNLGLEARSAWIFKQIVELSCPLEELREENVSERKRLDDRLSKWSLRRQDAFSMQVILETAIECGLASPECWRHVVRCTEYVSELENYLFGTTSEEQNNRWSFRKKKSGAKPPAANTVNVSSDQSVMDVLQGDNSEVIDSDRASRILCILLAKTDKFYENAGTDLNLFALCELLQSLICASESRLHYDLPQRNGLYVENTGTMLHRIALIIVKLSRRPLIHLMKIWRIAAPHFVQCVLMRKNEQIARVAIGCLHDCISHFMVSESRGFCFNQMLFQPFQDILCADMCSEESQDQIVSLFAAFVYDHADVIGSGWHPLFGALRALRTSPLNGKYSSFYPFISSSFVILTLPTYSSKLGTTPEEETIGIGMTSVQSTVLDVFDVYLKIKNADVLLATIFDYIQCVLHYLNAADTEEREKDNEVALKALGYLLQVEAKLRVLLKSGERPVPFLLRRLMLRETYVSGVERNTFYEGIVPPLSTVLIESCLFSSDSRPFLPADLDRELEINPEDLPWKGLPPSARSCVELYLSLMEGFVALILTCHSSLESQLLLATADVLSSLITSSLGIDFGAYCITTLVLPMLQQWTRRKSALNESSFKQALGLYTDLIVVYIQQSSVSAWVDRLLVDVFIVLSECAIHPSERIARLGCACIRHLTLSSANSFTPRRWTIVVHSLWNATSLTLSPLRMLMRNFMVGSTDPNGDTANVLLAASDAAVHAQGQIDLIAQQVFLLNEQRVIGKLIETPDETVETSQQLILFDNCSDTVIK</sequence>